<dbReference type="InterPro" id="IPR021109">
    <property type="entry name" value="Peptidase_aspartic_dom_sf"/>
</dbReference>
<keyword evidence="1" id="KW-0732">Signal</keyword>
<dbReference type="OrthoDB" id="1066523at2"/>
<evidence type="ECO:0000313" key="3">
    <source>
        <dbReference type="EMBL" id="EGN57577.1"/>
    </source>
</evidence>
<keyword evidence="4" id="KW-1185">Reference proteome</keyword>
<dbReference type="Gene3D" id="2.30.42.10">
    <property type="match status" value="1"/>
</dbReference>
<dbReference type="AlphaFoldDB" id="F8N898"/>
<dbReference type="Gene3D" id="2.40.70.10">
    <property type="entry name" value="Acid Proteases"/>
    <property type="match status" value="1"/>
</dbReference>
<dbReference type="RefSeq" id="WP_007575228.1">
    <property type="nucleotide sequence ID" value="NZ_BPTS01000002.1"/>
</dbReference>
<dbReference type="InterPro" id="IPR001478">
    <property type="entry name" value="PDZ"/>
</dbReference>
<evidence type="ECO:0000313" key="4">
    <source>
        <dbReference type="Proteomes" id="UP000002772"/>
    </source>
</evidence>
<name>F8N898_9BACT</name>
<dbReference type="SUPFAM" id="SSF50630">
    <property type="entry name" value="Acid proteases"/>
    <property type="match status" value="1"/>
</dbReference>
<dbReference type="SUPFAM" id="SSF50156">
    <property type="entry name" value="PDZ domain-like"/>
    <property type="match status" value="1"/>
</dbReference>
<accession>F8N898</accession>
<proteinExistence type="predicted"/>
<sequence>MKRKHLCLAAGLLSLAVHAQTYRYSTNFMFSEQNFADTIPIDVVDDQIYVNATAGSRTYRFCLDTGSSQGVVYGNAPLRGLRALGSVVSLDAAGRSDTVGVVQLPAFRLGRLTVTGYVATVFHSSMERDYDAVLGFDLFNKGLCCKIDTRNKRMILTDRRNFFDGEAGYAVHYTLKWWVPYVMVSPFKRHYDEVLFDTGSKILYAMNKQSFDEHAYKSKNVNSQVEARVKGNITIGNIGAEQSGEVAFLKLDRLKWDDFSFLDVNAVTTRGASRIGAAMLNYGSVIINGFRHYIRFQPYTAGDSVEVSNKPLTTAYVPAHDGRAAVGVVLPGSPDYLAGLRSGDIILAIDGHAVGSFAAFQQFPLSKGTTHRLLVRTPEGLNKEIIITR</sequence>
<protein>
    <submittedName>
        <fullName evidence="3">PDZ/DHR/GLGF domain protein</fullName>
    </submittedName>
</protein>
<dbReference type="eggNOG" id="COG3577">
    <property type="taxonomic scope" value="Bacteria"/>
</dbReference>
<dbReference type="EMBL" id="GL945017">
    <property type="protein sequence ID" value="EGN57577.1"/>
    <property type="molecule type" value="Genomic_DNA"/>
</dbReference>
<gene>
    <name evidence="3" type="ORF">Premu_2188</name>
</gene>
<dbReference type="STRING" id="688246.Premu_2188"/>
<dbReference type="InterPro" id="IPR036034">
    <property type="entry name" value="PDZ_sf"/>
</dbReference>
<dbReference type="InterPro" id="IPR041489">
    <property type="entry name" value="PDZ_6"/>
</dbReference>
<dbReference type="Proteomes" id="UP000002772">
    <property type="component" value="Unassembled WGS sequence"/>
</dbReference>
<evidence type="ECO:0000259" key="2">
    <source>
        <dbReference type="SMART" id="SM00228"/>
    </source>
</evidence>
<feature type="signal peptide" evidence="1">
    <location>
        <begin position="1"/>
        <end position="19"/>
    </location>
</feature>
<feature type="domain" description="PDZ" evidence="2">
    <location>
        <begin position="301"/>
        <end position="379"/>
    </location>
</feature>
<dbReference type="SMART" id="SM00228">
    <property type="entry name" value="PDZ"/>
    <property type="match status" value="1"/>
</dbReference>
<feature type="chain" id="PRO_5003375726" evidence="1">
    <location>
        <begin position="20"/>
        <end position="389"/>
    </location>
</feature>
<dbReference type="HOGENOM" id="CLU_056360_1_0_10"/>
<reference evidence="4" key="1">
    <citation type="journal article" date="2011" name="Stand. Genomic Sci.">
        <title>Non-contiguous finished genome sequence of the opportunistic oral pathogen Prevotella multisaccharivorax type strain (PPPA20).</title>
        <authorList>
            <person name="Pati A."/>
            <person name="Gronow S."/>
            <person name="Lu M."/>
            <person name="Lapidus A."/>
            <person name="Nolan M."/>
            <person name="Lucas S."/>
            <person name="Hammon N."/>
            <person name="Deshpande S."/>
            <person name="Cheng J.F."/>
            <person name="Tapia R."/>
            <person name="Han C."/>
            <person name="Goodwin L."/>
            <person name="Pitluck S."/>
            <person name="Liolios K."/>
            <person name="Pagani I."/>
            <person name="Mavromatis K."/>
            <person name="Mikhailova N."/>
            <person name="Huntemann M."/>
            <person name="Chen A."/>
            <person name="Palaniappan K."/>
            <person name="Land M."/>
            <person name="Hauser L."/>
            <person name="Detter J.C."/>
            <person name="Brambilla E.M."/>
            <person name="Rohde M."/>
            <person name="Goker M."/>
            <person name="Woyke T."/>
            <person name="Bristow J."/>
            <person name="Eisen J.A."/>
            <person name="Markowitz V."/>
            <person name="Hugenholtz P."/>
            <person name="Kyrpides N.C."/>
            <person name="Klenk H.P."/>
            <person name="Ivanova N."/>
        </authorList>
    </citation>
    <scope>NUCLEOTIDE SEQUENCE [LARGE SCALE GENOMIC DNA]</scope>
    <source>
        <strain evidence="4">DSM 17128</strain>
    </source>
</reference>
<organism evidence="3 4">
    <name type="scientific">Hallella multisaccharivorax DSM 17128</name>
    <dbReference type="NCBI Taxonomy" id="688246"/>
    <lineage>
        <taxon>Bacteria</taxon>
        <taxon>Pseudomonadati</taxon>
        <taxon>Bacteroidota</taxon>
        <taxon>Bacteroidia</taxon>
        <taxon>Bacteroidales</taxon>
        <taxon>Prevotellaceae</taxon>
        <taxon>Hallella</taxon>
    </lineage>
</organism>
<dbReference type="Pfam" id="PF17820">
    <property type="entry name" value="PDZ_6"/>
    <property type="match status" value="1"/>
</dbReference>
<evidence type="ECO:0000256" key="1">
    <source>
        <dbReference type="SAM" id="SignalP"/>
    </source>
</evidence>